<sequence>MQEINNTTQLLWTGGWDSTFRLLQLLFLENKMVKTHYIVRAQECTGKEIDTMHNIRRKILRQHPEMKNLFLPISYIGIGEIKKNKAITAEYRQIAKSKKINLQYEILARYCDQIGVFPMELSVISSETFDYFKSNSPIFKYFEFPVLGLTKKEMANIAEKNGWMEVMKITWFCRRPQNGRPCGFCGPCTDVAMAGMGWRLPLKARIVAGIQLPFRRWWRNNYQKHEKGIMKYIPRLLNDRF</sequence>
<dbReference type="OrthoDB" id="597561at2"/>
<organism evidence="1 2">
    <name type="scientific">Fodinibius sediminis</name>
    <dbReference type="NCBI Taxonomy" id="1214077"/>
    <lineage>
        <taxon>Bacteria</taxon>
        <taxon>Pseudomonadati</taxon>
        <taxon>Balneolota</taxon>
        <taxon>Balneolia</taxon>
        <taxon>Balneolales</taxon>
        <taxon>Balneolaceae</taxon>
        <taxon>Fodinibius</taxon>
    </lineage>
</organism>
<evidence type="ECO:0000313" key="2">
    <source>
        <dbReference type="Proteomes" id="UP000317593"/>
    </source>
</evidence>
<dbReference type="Gene3D" id="3.40.50.620">
    <property type="entry name" value="HUPs"/>
    <property type="match status" value="1"/>
</dbReference>
<dbReference type="InterPro" id="IPR014729">
    <property type="entry name" value="Rossmann-like_a/b/a_fold"/>
</dbReference>
<dbReference type="AlphaFoldDB" id="A0A521B307"/>
<evidence type="ECO:0000313" key="1">
    <source>
        <dbReference type="EMBL" id="SMO41472.1"/>
    </source>
</evidence>
<dbReference type="SUPFAM" id="SSF52402">
    <property type="entry name" value="Adenine nucleotide alpha hydrolases-like"/>
    <property type="match status" value="1"/>
</dbReference>
<accession>A0A521B307</accession>
<dbReference type="EMBL" id="FXTH01000002">
    <property type="protein sequence ID" value="SMO41472.1"/>
    <property type="molecule type" value="Genomic_DNA"/>
</dbReference>
<evidence type="ECO:0008006" key="3">
    <source>
        <dbReference type="Google" id="ProtNLM"/>
    </source>
</evidence>
<gene>
    <name evidence="1" type="ORF">SAMN06265218_102148</name>
</gene>
<protein>
    <recommendedName>
        <fullName evidence="3">Queuosine biosynthesis protein QueC</fullName>
    </recommendedName>
</protein>
<name>A0A521B307_9BACT</name>
<keyword evidence="2" id="KW-1185">Reference proteome</keyword>
<dbReference type="Proteomes" id="UP000317593">
    <property type="component" value="Unassembled WGS sequence"/>
</dbReference>
<proteinExistence type="predicted"/>
<reference evidence="1 2" key="1">
    <citation type="submission" date="2017-05" db="EMBL/GenBank/DDBJ databases">
        <authorList>
            <person name="Varghese N."/>
            <person name="Submissions S."/>
        </authorList>
    </citation>
    <scope>NUCLEOTIDE SEQUENCE [LARGE SCALE GENOMIC DNA]</scope>
    <source>
        <strain evidence="1 2">DSM 21194</strain>
    </source>
</reference>
<dbReference type="RefSeq" id="WP_142713032.1">
    <property type="nucleotide sequence ID" value="NZ_FXTH01000002.1"/>
</dbReference>